<dbReference type="SMART" id="SM00387">
    <property type="entry name" value="HATPase_c"/>
    <property type="match status" value="1"/>
</dbReference>
<feature type="domain" description="HAMP" evidence="16">
    <location>
        <begin position="319"/>
        <end position="371"/>
    </location>
</feature>
<dbReference type="PROSITE" id="PS50109">
    <property type="entry name" value="HIS_KIN"/>
    <property type="match status" value="1"/>
</dbReference>
<accession>A0ABU9DR56</accession>
<dbReference type="InterPro" id="IPR003660">
    <property type="entry name" value="HAMP_dom"/>
</dbReference>
<comment type="catalytic activity">
    <reaction evidence="1">
        <text>ATP + protein L-histidine = ADP + protein N-phospho-L-histidine.</text>
        <dbReference type="EC" id="2.7.13.3"/>
    </reaction>
</comment>
<dbReference type="Pfam" id="PF00672">
    <property type="entry name" value="HAMP"/>
    <property type="match status" value="1"/>
</dbReference>
<comment type="subcellular location">
    <subcellularLocation>
        <location evidence="2">Cell membrane</location>
        <topology evidence="2">Multi-pass membrane protein</topology>
    </subcellularLocation>
</comment>
<dbReference type="InterPro" id="IPR036890">
    <property type="entry name" value="HATPase_C_sf"/>
</dbReference>
<gene>
    <name evidence="17" type="ORF">WMW72_21895</name>
</gene>
<evidence type="ECO:0000256" key="11">
    <source>
        <dbReference type="ARBA" id="ARBA00022989"/>
    </source>
</evidence>
<evidence type="ECO:0000256" key="13">
    <source>
        <dbReference type="ARBA" id="ARBA00023136"/>
    </source>
</evidence>
<dbReference type="SUPFAM" id="SSF158472">
    <property type="entry name" value="HAMP domain-like"/>
    <property type="match status" value="1"/>
</dbReference>
<dbReference type="InterPro" id="IPR004358">
    <property type="entry name" value="Sig_transdc_His_kin-like_C"/>
</dbReference>
<dbReference type="PRINTS" id="PR00344">
    <property type="entry name" value="BCTRLSENSOR"/>
</dbReference>
<dbReference type="Proteomes" id="UP001469365">
    <property type="component" value="Unassembled WGS sequence"/>
</dbReference>
<evidence type="ECO:0000256" key="7">
    <source>
        <dbReference type="ARBA" id="ARBA00022692"/>
    </source>
</evidence>
<dbReference type="Pfam" id="PF02518">
    <property type="entry name" value="HATPase_c"/>
    <property type="match status" value="1"/>
</dbReference>
<dbReference type="InterPro" id="IPR010559">
    <property type="entry name" value="Sig_transdc_His_kin_internal"/>
</dbReference>
<reference evidence="17 18" key="1">
    <citation type="submission" date="2024-04" db="EMBL/GenBank/DDBJ databases">
        <title>draft genome sequnece of Paenibacillus filicis.</title>
        <authorList>
            <person name="Kim D.-U."/>
        </authorList>
    </citation>
    <scope>NUCLEOTIDE SEQUENCE [LARGE SCALE GENOMIC DNA]</scope>
    <source>
        <strain evidence="17 18">KACC14197</strain>
    </source>
</reference>
<evidence type="ECO:0000313" key="17">
    <source>
        <dbReference type="EMBL" id="MEK8130563.1"/>
    </source>
</evidence>
<sequence>MRLMKLPAMSWRQKLITTSLLCLVLPSVITLALTGMHTKNEFKKKAFLKAEQSLEVADLYVTNLVHDMITASNSVQYDSEMITHLRTSYTKYNSDDSKALDMFSFKRITEQLETITLYGEKTYMTILLPNGLYFTNYSTYKADLSSMYQQPWLQELSKAPINTTYWLGSQTNYVPSDADKHKHLITIIRTFQLYANSPNAYIMISKPEDQFHQIFSTYEPDQIIMLKDAAGKVLAQTDDRLIGQSIPSPLTSGDEASFRWNEADYFGVSHPLPFAGWTLQSLMSSKDVIGKFGNFINYIFILQILFFVVFSIAMFYLLRQLTNPITRLAKTARKVEMGSLDVRSKIHGEDEIGHLGLSFDSMLDRISNMVRQIEWEQNRKRIAELELLQAQINPHFLFNTLNSIRLQVMMKGENEIAKIIESLSTLLRMTINRNNEFLPLHEEVSTVEQYIKLMNFRHLEEVRFTANLASDTLLNPIPRFTLQPLIENAYIHGLQQKNGEISIFSRRQANSLYITVQDNGKGMTAEELREVMKLFEEKVEEGPPSRSRANISGIGLRNVHERLKIIYGSAYAIEVDSSPGNGVTLTMKLPLSMKEDETGHV</sequence>
<evidence type="ECO:0000259" key="16">
    <source>
        <dbReference type="PROSITE" id="PS50885"/>
    </source>
</evidence>
<keyword evidence="12" id="KW-0902">Two-component regulatory system</keyword>
<evidence type="ECO:0000256" key="1">
    <source>
        <dbReference type="ARBA" id="ARBA00000085"/>
    </source>
</evidence>
<evidence type="ECO:0000256" key="5">
    <source>
        <dbReference type="ARBA" id="ARBA00022553"/>
    </source>
</evidence>
<keyword evidence="9 17" id="KW-0418">Kinase</keyword>
<keyword evidence="7 14" id="KW-0812">Transmembrane</keyword>
<dbReference type="InterPro" id="IPR003594">
    <property type="entry name" value="HATPase_dom"/>
</dbReference>
<dbReference type="PANTHER" id="PTHR34220:SF11">
    <property type="entry name" value="SENSOR PROTEIN KINASE HPTS"/>
    <property type="match status" value="1"/>
</dbReference>
<dbReference type="EC" id="2.7.13.3" evidence="3"/>
<proteinExistence type="predicted"/>
<dbReference type="InterPro" id="IPR005467">
    <property type="entry name" value="His_kinase_dom"/>
</dbReference>
<evidence type="ECO:0000256" key="12">
    <source>
        <dbReference type="ARBA" id="ARBA00023012"/>
    </source>
</evidence>
<dbReference type="Pfam" id="PF06580">
    <property type="entry name" value="His_kinase"/>
    <property type="match status" value="1"/>
</dbReference>
<dbReference type="SUPFAM" id="SSF55874">
    <property type="entry name" value="ATPase domain of HSP90 chaperone/DNA topoisomerase II/histidine kinase"/>
    <property type="match status" value="1"/>
</dbReference>
<dbReference type="GO" id="GO:0016301">
    <property type="term" value="F:kinase activity"/>
    <property type="evidence" value="ECO:0007669"/>
    <property type="project" value="UniProtKB-KW"/>
</dbReference>
<name>A0ABU9DR56_9BACL</name>
<feature type="domain" description="Histidine kinase" evidence="15">
    <location>
        <begin position="482"/>
        <end position="593"/>
    </location>
</feature>
<keyword evidence="13 14" id="KW-0472">Membrane</keyword>
<dbReference type="PANTHER" id="PTHR34220">
    <property type="entry name" value="SENSOR HISTIDINE KINASE YPDA"/>
    <property type="match status" value="1"/>
</dbReference>
<protein>
    <recommendedName>
        <fullName evidence="3">histidine kinase</fullName>
        <ecNumber evidence="3">2.7.13.3</ecNumber>
    </recommendedName>
</protein>
<keyword evidence="4" id="KW-1003">Cell membrane</keyword>
<evidence type="ECO:0000313" key="18">
    <source>
        <dbReference type="Proteomes" id="UP001469365"/>
    </source>
</evidence>
<dbReference type="PROSITE" id="PS50885">
    <property type="entry name" value="HAMP"/>
    <property type="match status" value="1"/>
</dbReference>
<feature type="transmembrane region" description="Helical" evidence="14">
    <location>
        <begin position="295"/>
        <end position="318"/>
    </location>
</feature>
<dbReference type="SMART" id="SM00304">
    <property type="entry name" value="HAMP"/>
    <property type="match status" value="1"/>
</dbReference>
<evidence type="ECO:0000259" key="15">
    <source>
        <dbReference type="PROSITE" id="PS50109"/>
    </source>
</evidence>
<evidence type="ECO:0000256" key="14">
    <source>
        <dbReference type="SAM" id="Phobius"/>
    </source>
</evidence>
<evidence type="ECO:0000256" key="10">
    <source>
        <dbReference type="ARBA" id="ARBA00022840"/>
    </source>
</evidence>
<dbReference type="InterPro" id="IPR050640">
    <property type="entry name" value="Bact_2-comp_sensor_kinase"/>
</dbReference>
<evidence type="ECO:0000256" key="9">
    <source>
        <dbReference type="ARBA" id="ARBA00022777"/>
    </source>
</evidence>
<keyword evidence="11 14" id="KW-1133">Transmembrane helix</keyword>
<keyword evidence="18" id="KW-1185">Reference proteome</keyword>
<dbReference type="Gene3D" id="6.10.340.10">
    <property type="match status" value="1"/>
</dbReference>
<keyword evidence="5" id="KW-0597">Phosphoprotein</keyword>
<evidence type="ECO:0000256" key="4">
    <source>
        <dbReference type="ARBA" id="ARBA00022475"/>
    </source>
</evidence>
<evidence type="ECO:0000256" key="8">
    <source>
        <dbReference type="ARBA" id="ARBA00022741"/>
    </source>
</evidence>
<evidence type="ECO:0000256" key="2">
    <source>
        <dbReference type="ARBA" id="ARBA00004651"/>
    </source>
</evidence>
<dbReference type="RefSeq" id="WP_341417700.1">
    <property type="nucleotide sequence ID" value="NZ_JBBPCC010000015.1"/>
</dbReference>
<dbReference type="CDD" id="cd06225">
    <property type="entry name" value="HAMP"/>
    <property type="match status" value="1"/>
</dbReference>
<keyword evidence="8" id="KW-0547">Nucleotide-binding</keyword>
<dbReference type="Gene3D" id="3.30.565.10">
    <property type="entry name" value="Histidine kinase-like ATPase, C-terminal domain"/>
    <property type="match status" value="1"/>
</dbReference>
<comment type="caution">
    <text evidence="17">The sequence shown here is derived from an EMBL/GenBank/DDBJ whole genome shotgun (WGS) entry which is preliminary data.</text>
</comment>
<keyword evidence="6" id="KW-0808">Transferase</keyword>
<evidence type="ECO:0000256" key="6">
    <source>
        <dbReference type="ARBA" id="ARBA00022679"/>
    </source>
</evidence>
<dbReference type="EMBL" id="JBBPCC010000015">
    <property type="protein sequence ID" value="MEK8130563.1"/>
    <property type="molecule type" value="Genomic_DNA"/>
</dbReference>
<keyword evidence="10" id="KW-0067">ATP-binding</keyword>
<organism evidence="17 18">
    <name type="scientific">Paenibacillus filicis</name>
    <dbReference type="NCBI Taxonomy" id="669464"/>
    <lineage>
        <taxon>Bacteria</taxon>
        <taxon>Bacillati</taxon>
        <taxon>Bacillota</taxon>
        <taxon>Bacilli</taxon>
        <taxon>Bacillales</taxon>
        <taxon>Paenibacillaceae</taxon>
        <taxon>Paenibacillus</taxon>
    </lineage>
</organism>
<evidence type="ECO:0000256" key="3">
    <source>
        <dbReference type="ARBA" id="ARBA00012438"/>
    </source>
</evidence>